<evidence type="ECO:0000256" key="1">
    <source>
        <dbReference type="SAM" id="MobiDB-lite"/>
    </source>
</evidence>
<gene>
    <name evidence="2" type="ORF">OS493_021766</name>
</gene>
<accession>A0A9W9ZZZ6</accession>
<evidence type="ECO:0000313" key="2">
    <source>
        <dbReference type="EMBL" id="KAJ7390872.1"/>
    </source>
</evidence>
<protein>
    <submittedName>
        <fullName evidence="2">Uncharacterized protein</fullName>
    </submittedName>
</protein>
<dbReference type="EMBL" id="MU825410">
    <property type="protein sequence ID" value="KAJ7390872.1"/>
    <property type="molecule type" value="Genomic_DNA"/>
</dbReference>
<sequence>MREKYVKEGYKVVKDPEWNGGEYDFYEIIDIDIDEGVVTLGELACNVRARQIPGTNQWKIKYIRVREKVIDDHDVRMSDLLSEYDVYKQSKKYSVVVNYDPGYDDWTSEYDSDHDYESDADSDSDSDSDSHKVADYTKTMLKHMVSVVC</sequence>
<reference evidence="2" key="1">
    <citation type="submission" date="2023-01" db="EMBL/GenBank/DDBJ databases">
        <title>Genome assembly of the deep-sea coral Lophelia pertusa.</title>
        <authorList>
            <person name="Herrera S."/>
            <person name="Cordes E."/>
        </authorList>
    </citation>
    <scope>NUCLEOTIDE SEQUENCE</scope>
    <source>
        <strain evidence="2">USNM1676648</strain>
        <tissue evidence="2">Polyp</tissue>
    </source>
</reference>
<organism evidence="2 3">
    <name type="scientific">Desmophyllum pertusum</name>
    <dbReference type="NCBI Taxonomy" id="174260"/>
    <lineage>
        <taxon>Eukaryota</taxon>
        <taxon>Metazoa</taxon>
        <taxon>Cnidaria</taxon>
        <taxon>Anthozoa</taxon>
        <taxon>Hexacorallia</taxon>
        <taxon>Scleractinia</taxon>
        <taxon>Caryophylliina</taxon>
        <taxon>Caryophylliidae</taxon>
        <taxon>Desmophyllum</taxon>
    </lineage>
</organism>
<feature type="compositionally biased region" description="Acidic residues" evidence="1">
    <location>
        <begin position="118"/>
        <end position="127"/>
    </location>
</feature>
<proteinExistence type="predicted"/>
<dbReference type="Proteomes" id="UP001163046">
    <property type="component" value="Unassembled WGS sequence"/>
</dbReference>
<name>A0A9W9ZZZ6_9CNID</name>
<keyword evidence="3" id="KW-1185">Reference proteome</keyword>
<evidence type="ECO:0000313" key="3">
    <source>
        <dbReference type="Proteomes" id="UP001163046"/>
    </source>
</evidence>
<dbReference type="AlphaFoldDB" id="A0A9W9ZZZ6"/>
<feature type="region of interest" description="Disordered" evidence="1">
    <location>
        <begin position="108"/>
        <end position="131"/>
    </location>
</feature>
<comment type="caution">
    <text evidence="2">The sequence shown here is derived from an EMBL/GenBank/DDBJ whole genome shotgun (WGS) entry which is preliminary data.</text>
</comment>